<organism evidence="1 2">
    <name type="scientific">Cryptococcus wingfieldii CBS 7118</name>
    <dbReference type="NCBI Taxonomy" id="1295528"/>
    <lineage>
        <taxon>Eukaryota</taxon>
        <taxon>Fungi</taxon>
        <taxon>Dikarya</taxon>
        <taxon>Basidiomycota</taxon>
        <taxon>Agaricomycotina</taxon>
        <taxon>Tremellomycetes</taxon>
        <taxon>Tremellales</taxon>
        <taxon>Cryptococcaceae</taxon>
        <taxon>Cryptococcus</taxon>
    </lineage>
</organism>
<keyword evidence="2" id="KW-1185">Reference proteome</keyword>
<dbReference type="Proteomes" id="UP000094819">
    <property type="component" value="Unassembled WGS sequence"/>
</dbReference>
<proteinExistence type="predicted"/>
<sequence>MEFAKNMRVVFKIHEDTSTRTYSIVPLVEEESENAIIKHIEWRTVDTAGRSQQKVQYLLSGADQMWTRMRVRFKHGVHNFPQVARDFLDKKECELVELTTHSFPFRKAGTDTVV</sequence>
<dbReference type="AlphaFoldDB" id="A0A1E3JM08"/>
<accession>A0A1E3JM08</accession>
<evidence type="ECO:0000313" key="2">
    <source>
        <dbReference type="Proteomes" id="UP000094819"/>
    </source>
</evidence>
<dbReference type="GeneID" id="30191851"/>
<protein>
    <submittedName>
        <fullName evidence="1">Uncharacterized protein</fullName>
    </submittedName>
</protein>
<comment type="caution">
    <text evidence="1">The sequence shown here is derived from an EMBL/GenBank/DDBJ whole genome shotgun (WGS) entry which is preliminary data.</text>
</comment>
<gene>
    <name evidence="1" type="ORF">L198_02638</name>
</gene>
<name>A0A1E3JM08_9TREE</name>
<evidence type="ECO:0000313" key="1">
    <source>
        <dbReference type="EMBL" id="ODO01909.1"/>
    </source>
</evidence>
<reference evidence="1 2" key="1">
    <citation type="submission" date="2016-06" db="EMBL/GenBank/DDBJ databases">
        <title>Evolution of pathogenesis and genome organization in the Tremellales.</title>
        <authorList>
            <person name="Cuomo C."/>
            <person name="Litvintseva A."/>
            <person name="Heitman J."/>
            <person name="Chen Y."/>
            <person name="Sun S."/>
            <person name="Springer D."/>
            <person name="Dromer F."/>
            <person name="Young S."/>
            <person name="Zeng Q."/>
            <person name="Chapman S."/>
            <person name="Gujja S."/>
            <person name="Saif S."/>
            <person name="Birren B."/>
        </authorList>
    </citation>
    <scope>NUCLEOTIDE SEQUENCE [LARGE SCALE GENOMIC DNA]</scope>
    <source>
        <strain evidence="1 2">CBS 7118</strain>
    </source>
</reference>
<dbReference type="EMBL" id="AWGH01000006">
    <property type="protein sequence ID" value="ODO01909.1"/>
    <property type="molecule type" value="Genomic_DNA"/>
</dbReference>
<dbReference type="RefSeq" id="XP_019033161.1">
    <property type="nucleotide sequence ID" value="XM_019174782.1"/>
</dbReference>